<feature type="transmembrane region" description="Helical" evidence="1">
    <location>
        <begin position="61"/>
        <end position="78"/>
    </location>
</feature>
<sequence>MARCSAMHQTAIPQVNAWCYPLSTRGVALTVMTLAALLIFVFTRSWSLIHVALLRLQAWRYSFRLSCVVILCFMHGVAPDGDATTSSLSSIYRRRHASSRNRCWDSMHSRR</sequence>
<organism evidence="2 3">
    <name type="scientific">Amborella trichopoda</name>
    <dbReference type="NCBI Taxonomy" id="13333"/>
    <lineage>
        <taxon>Eukaryota</taxon>
        <taxon>Viridiplantae</taxon>
        <taxon>Streptophyta</taxon>
        <taxon>Embryophyta</taxon>
        <taxon>Tracheophyta</taxon>
        <taxon>Spermatophyta</taxon>
        <taxon>Magnoliopsida</taxon>
        <taxon>Amborellales</taxon>
        <taxon>Amborellaceae</taxon>
        <taxon>Amborella</taxon>
    </lineage>
</organism>
<reference evidence="3" key="1">
    <citation type="journal article" date="2013" name="Science">
        <title>The Amborella genome and the evolution of flowering plants.</title>
        <authorList>
            <consortium name="Amborella Genome Project"/>
        </authorList>
    </citation>
    <scope>NUCLEOTIDE SEQUENCE [LARGE SCALE GENOMIC DNA]</scope>
</reference>
<evidence type="ECO:0000313" key="3">
    <source>
        <dbReference type="Proteomes" id="UP000017836"/>
    </source>
</evidence>
<evidence type="ECO:0000256" key="1">
    <source>
        <dbReference type="SAM" id="Phobius"/>
    </source>
</evidence>
<dbReference type="Proteomes" id="UP000017836">
    <property type="component" value="Unassembled WGS sequence"/>
</dbReference>
<keyword evidence="1" id="KW-1133">Transmembrane helix</keyword>
<keyword evidence="3" id="KW-1185">Reference proteome</keyword>
<proteinExistence type="predicted"/>
<evidence type="ECO:0000313" key="2">
    <source>
        <dbReference type="EMBL" id="ERN00095.1"/>
    </source>
</evidence>
<protein>
    <submittedName>
        <fullName evidence="2">Uncharacterized protein</fullName>
    </submittedName>
</protein>
<accession>W1NZF9</accession>
<dbReference type="Gramene" id="ERN00095">
    <property type="protein sequence ID" value="ERN00095"/>
    <property type="gene ID" value="AMTR_s00112p00016390"/>
</dbReference>
<dbReference type="AlphaFoldDB" id="W1NZF9"/>
<keyword evidence="1" id="KW-0472">Membrane</keyword>
<feature type="transmembrane region" description="Helical" evidence="1">
    <location>
        <begin position="27"/>
        <end position="49"/>
    </location>
</feature>
<gene>
    <name evidence="2" type="ORF">AMTR_s00112p00016390</name>
</gene>
<dbReference type="EMBL" id="KI394952">
    <property type="protein sequence ID" value="ERN00095.1"/>
    <property type="molecule type" value="Genomic_DNA"/>
</dbReference>
<name>W1NZF9_AMBTC</name>
<dbReference type="HOGENOM" id="CLU_2161831_0_0_1"/>
<keyword evidence="1" id="KW-0812">Transmembrane</keyword>